<reference evidence="1" key="1">
    <citation type="submission" date="2022-09" db="EMBL/GenBank/DDBJ databases">
        <title>A Global Phylogenomic Analysis of the Shiitake Genus Lentinula.</title>
        <authorList>
            <consortium name="DOE Joint Genome Institute"/>
            <person name="Sierra-Patev S."/>
            <person name="Min B."/>
            <person name="Naranjo-Ortiz M."/>
            <person name="Looney B."/>
            <person name="Konkel Z."/>
            <person name="Slot J.C."/>
            <person name="Sakamoto Y."/>
            <person name="Steenwyk J.L."/>
            <person name="Rokas A."/>
            <person name="Carro J."/>
            <person name="Camarero S."/>
            <person name="Ferreira P."/>
            <person name="Molpeceres G."/>
            <person name="Ruiz-Duenas F.J."/>
            <person name="Serrano A."/>
            <person name="Henrissat B."/>
            <person name="Drula E."/>
            <person name="Hughes K.W."/>
            <person name="Mata J.L."/>
            <person name="Ishikawa N.K."/>
            <person name="Vargas-Isla R."/>
            <person name="Ushijima S."/>
            <person name="Smith C.A."/>
            <person name="Ahrendt S."/>
            <person name="Andreopoulos W."/>
            <person name="He G."/>
            <person name="Labutti K."/>
            <person name="Lipzen A."/>
            <person name="Ng V."/>
            <person name="Riley R."/>
            <person name="Sandor L."/>
            <person name="Barry K."/>
            <person name="Martinez A.T."/>
            <person name="Xiao Y."/>
            <person name="Gibbons J.G."/>
            <person name="Terashima K."/>
            <person name="Grigoriev I.V."/>
            <person name="Hibbett D.S."/>
        </authorList>
    </citation>
    <scope>NUCLEOTIDE SEQUENCE</scope>
    <source>
        <strain evidence="1">TMI1499</strain>
    </source>
</reference>
<name>A0ACC1UE91_9AGAR</name>
<accession>A0ACC1UE91</accession>
<dbReference type="Proteomes" id="UP001163835">
    <property type="component" value="Unassembled WGS sequence"/>
</dbReference>
<evidence type="ECO:0000313" key="2">
    <source>
        <dbReference type="Proteomes" id="UP001163835"/>
    </source>
</evidence>
<organism evidence="1 2">
    <name type="scientific">Lentinula aff. lateritia</name>
    <dbReference type="NCBI Taxonomy" id="2804960"/>
    <lineage>
        <taxon>Eukaryota</taxon>
        <taxon>Fungi</taxon>
        <taxon>Dikarya</taxon>
        <taxon>Basidiomycota</taxon>
        <taxon>Agaricomycotina</taxon>
        <taxon>Agaricomycetes</taxon>
        <taxon>Agaricomycetidae</taxon>
        <taxon>Agaricales</taxon>
        <taxon>Marasmiineae</taxon>
        <taxon>Omphalotaceae</taxon>
        <taxon>Lentinula</taxon>
    </lineage>
</organism>
<dbReference type="EMBL" id="MU794954">
    <property type="protein sequence ID" value="KAJ3815128.1"/>
    <property type="molecule type" value="Genomic_DNA"/>
</dbReference>
<protein>
    <submittedName>
        <fullName evidence="1">Uncharacterized protein</fullName>
    </submittedName>
</protein>
<gene>
    <name evidence="1" type="ORF">F5876DRAFT_72272</name>
</gene>
<evidence type="ECO:0000313" key="1">
    <source>
        <dbReference type="EMBL" id="KAJ3815128.1"/>
    </source>
</evidence>
<proteinExistence type="predicted"/>
<sequence length="350" mass="39255">MAASPNATVSETFGAMYIGAMISMSLYGITTLQTYFFFLNYVQDHISIKALVAVVWVLDTVHSGLMCHAMYQYLIMGYIHPEIFDSGTWSLFASVALNVIGAFISQCFFTKHIHDLSHQHFKSSLSISTACIVLGHFIFGIYTVIQFSIRKSFSRLGEVTYNCVIPFGVFAILSDIVIASALILLLRRSRTEFGDTNSLIKKLIVYAINRCVLTSVVAILEVILFLSFPNSMYSFAFDFVIGKLYANSLLASLNSRRSLQRHNYEDRRTSTQFSTVLHVMSSAMETDHRVAQEESLRSMGSKDSAPSSPFDKDMGMAVSSSVGDHLTAFRLYLLIDKLEMEVREWVQKSS</sequence>
<comment type="caution">
    <text evidence="1">The sequence shown here is derived from an EMBL/GenBank/DDBJ whole genome shotgun (WGS) entry which is preliminary data.</text>
</comment>
<keyword evidence="2" id="KW-1185">Reference proteome</keyword>